<sequence length="387" mass="43639">MSALTAKPPCCFSLSQMVEDAQQHAKHIECTVFHIHAVPVSWTSFLQVYKKCTDVRAFADVLWDTPDRRLTQNRTWCYTRDGAWHVKAFANVSEHGNVSFRRAIKAEDFGTVLREHGVAREELKPVVVLNTLRLVFDDSALPHTTEADIGVVDATWMPDGRIYSVCRLKGNLDADLTPTPETSELTYKRAHSRIATYLLSLPRAEQSEAVPPNVLEQFQHDELLSSDGDKFADVLQPELLQFARDTATTPAQRLAYTRWMQAPFTATRDAAAEAATSTTTFADALKRFQEEEQEEAEDSRVWTKFLDVVGCMNTSSMPEPCRLDFAQADPEDDDDEECVLVAWDMYGVYLTFLVDSISFDGKHYDISDDVGIQRFIAELTPCLPSHT</sequence>
<dbReference type="SUPFAM" id="SSF55154">
    <property type="entry name" value="CYTH-like phosphatases"/>
    <property type="match status" value="1"/>
</dbReference>
<gene>
    <name evidence="1" type="ORF">PTSG_13006</name>
</gene>
<keyword evidence="2" id="KW-1185">Reference proteome</keyword>
<evidence type="ECO:0000313" key="1">
    <source>
        <dbReference type="EMBL" id="EGD79913.1"/>
    </source>
</evidence>
<proteinExistence type="predicted"/>
<dbReference type="KEGG" id="sre:PTSG_13006"/>
<dbReference type="AlphaFoldDB" id="F2UQK8"/>
<evidence type="ECO:0000313" key="2">
    <source>
        <dbReference type="Proteomes" id="UP000007799"/>
    </source>
</evidence>
<organism evidence="2">
    <name type="scientific">Salpingoeca rosetta (strain ATCC 50818 / BSB-021)</name>
    <dbReference type="NCBI Taxonomy" id="946362"/>
    <lineage>
        <taxon>Eukaryota</taxon>
        <taxon>Choanoflagellata</taxon>
        <taxon>Craspedida</taxon>
        <taxon>Salpingoecidae</taxon>
        <taxon>Salpingoeca</taxon>
    </lineage>
</organism>
<accession>F2UQK8</accession>
<reference evidence="1" key="1">
    <citation type="submission" date="2009-08" db="EMBL/GenBank/DDBJ databases">
        <title>Annotation of Salpingoeca rosetta.</title>
        <authorList>
            <consortium name="The Broad Institute Genome Sequencing Platform"/>
            <person name="Russ C."/>
            <person name="Cuomo C."/>
            <person name="Burger G."/>
            <person name="Gray M.W."/>
            <person name="Holland P.W.H."/>
            <person name="King N."/>
            <person name="Lang F.B.F."/>
            <person name="Roger A.J."/>
            <person name="Ruiz-Trillo I."/>
            <person name="Young S.K."/>
            <person name="Zeng Q."/>
            <person name="Gargeya S."/>
            <person name="Alvarado L."/>
            <person name="Berlin A."/>
            <person name="Chapman S.B."/>
            <person name="Chen Z."/>
            <person name="Freedman E."/>
            <person name="Gellesch M."/>
            <person name="Goldberg J."/>
            <person name="Griggs A."/>
            <person name="Gujja S."/>
            <person name="Heilman E."/>
            <person name="Heiman D."/>
            <person name="Howarth C."/>
            <person name="Mehta T."/>
            <person name="Neiman D."/>
            <person name="Pearson M."/>
            <person name="Roberts A."/>
            <person name="Saif S."/>
            <person name="Shea T."/>
            <person name="Shenoy N."/>
            <person name="Sisk P."/>
            <person name="Stolte C."/>
            <person name="Sykes S."/>
            <person name="White J."/>
            <person name="Yandava C."/>
            <person name="Haas B."/>
            <person name="Nusbaum C."/>
            <person name="Birren B."/>
        </authorList>
    </citation>
    <scope>NUCLEOTIDE SEQUENCE [LARGE SCALE GENOMIC DNA]</scope>
    <source>
        <strain evidence="1">ATCC 50818</strain>
    </source>
</reference>
<dbReference type="GeneID" id="16069064"/>
<dbReference type="Gene3D" id="2.40.320.10">
    <property type="entry name" value="Hypothetical Protein Pfu-838710-001"/>
    <property type="match status" value="1"/>
</dbReference>
<dbReference type="RefSeq" id="XP_004988534.1">
    <property type="nucleotide sequence ID" value="XM_004988477.1"/>
</dbReference>
<name>F2UQK8_SALR5</name>
<protein>
    <submittedName>
        <fullName evidence="1">Uncharacterized protein</fullName>
    </submittedName>
</protein>
<dbReference type="EMBL" id="GL832989">
    <property type="protein sequence ID" value="EGD79913.1"/>
    <property type="molecule type" value="Genomic_DNA"/>
</dbReference>
<dbReference type="Proteomes" id="UP000007799">
    <property type="component" value="Unassembled WGS sequence"/>
</dbReference>
<dbReference type="InterPro" id="IPR033469">
    <property type="entry name" value="CYTH-like_dom_sf"/>
</dbReference>
<dbReference type="InParanoid" id="F2UQK8"/>